<evidence type="ECO:0000256" key="1">
    <source>
        <dbReference type="SAM" id="MobiDB-lite"/>
    </source>
</evidence>
<feature type="compositionally biased region" description="Gly residues" evidence="1">
    <location>
        <begin position="439"/>
        <end position="448"/>
    </location>
</feature>
<feature type="compositionally biased region" description="Low complexity" evidence="1">
    <location>
        <begin position="79"/>
        <end position="94"/>
    </location>
</feature>
<feature type="region of interest" description="Disordered" evidence="1">
    <location>
        <begin position="1"/>
        <end position="97"/>
    </location>
</feature>
<accession>A0A427YNE8</accession>
<feature type="compositionally biased region" description="Low complexity" evidence="1">
    <location>
        <begin position="219"/>
        <end position="248"/>
    </location>
</feature>
<protein>
    <submittedName>
        <fullName evidence="2">Uncharacterized protein</fullName>
    </submittedName>
</protein>
<dbReference type="Proteomes" id="UP000279259">
    <property type="component" value="Unassembled WGS sequence"/>
</dbReference>
<feature type="region of interest" description="Disordered" evidence="1">
    <location>
        <begin position="293"/>
        <end position="313"/>
    </location>
</feature>
<dbReference type="AlphaFoldDB" id="A0A427YNE8"/>
<feature type="region of interest" description="Disordered" evidence="1">
    <location>
        <begin position="207"/>
        <end position="281"/>
    </location>
</feature>
<name>A0A427YNE8_9TREE</name>
<feature type="compositionally biased region" description="Low complexity" evidence="1">
    <location>
        <begin position="41"/>
        <end position="65"/>
    </location>
</feature>
<dbReference type="OrthoDB" id="2563900at2759"/>
<proteinExistence type="predicted"/>
<reference evidence="2 3" key="1">
    <citation type="submission" date="2018-11" db="EMBL/GenBank/DDBJ databases">
        <title>Genome sequence of Saitozyma podzolica DSM 27192.</title>
        <authorList>
            <person name="Aliyu H."/>
            <person name="Gorte O."/>
            <person name="Ochsenreither K."/>
        </authorList>
    </citation>
    <scope>NUCLEOTIDE SEQUENCE [LARGE SCALE GENOMIC DNA]</scope>
    <source>
        <strain evidence="2 3">DSM 27192</strain>
    </source>
</reference>
<dbReference type="EMBL" id="RSCD01000005">
    <property type="protein sequence ID" value="RSH92589.1"/>
    <property type="molecule type" value="Genomic_DNA"/>
</dbReference>
<comment type="caution">
    <text evidence="2">The sequence shown here is derived from an EMBL/GenBank/DDBJ whole genome shotgun (WGS) entry which is preliminary data.</text>
</comment>
<keyword evidence="3" id="KW-1185">Reference proteome</keyword>
<evidence type="ECO:0000313" key="3">
    <source>
        <dbReference type="Proteomes" id="UP000279259"/>
    </source>
</evidence>
<sequence length="497" mass="49999">MTISPPGAVLSPLDLPPPPPALDPREPSSTSIPPRRGQRTPSKARSPAGSRAASPARPANPRSTSTDGSVPLFQPVPKSLIPSASPPAGAAAFSPAPPLALHGHHLSRPSSPSSIHSSSSAIFERDIELPAVPSLSLNPHPPPVHTLSHKSSRLSHLSHGSALDHTVPAVLDDAVEALTGTGASSRGLAGLEIEAPAAAGVGMARQNSATIPGMPGRKISSGPLPQLSSSRSPSPISINSGGSSVVSPAQSPPILGQLQSHQQQQQQSLASPVSPVSPTPATANAAATVVAGMNRPPMGSRMSTGQQLPGGWSSAWKTDEEPAPPVEETAKPVVLPAAALSPSAVSPTAATPPAAIPAHLTPTKDKRRISFISYNDLLLSVPTAVTPLEEFTSGNISPEHLPGTISPAVVSRSPVVPGPSLASGLPGGPTGAGHAPGEAGSGAPGSGIGHKSSWDAAMGGTGQSRAGLGFAEGEWQREGLGKGLEQRLEDLVQNGRT</sequence>
<evidence type="ECO:0000313" key="2">
    <source>
        <dbReference type="EMBL" id="RSH92589.1"/>
    </source>
</evidence>
<feature type="region of interest" description="Disordered" evidence="1">
    <location>
        <begin position="417"/>
        <end position="472"/>
    </location>
</feature>
<organism evidence="2 3">
    <name type="scientific">Saitozyma podzolica</name>
    <dbReference type="NCBI Taxonomy" id="1890683"/>
    <lineage>
        <taxon>Eukaryota</taxon>
        <taxon>Fungi</taxon>
        <taxon>Dikarya</taxon>
        <taxon>Basidiomycota</taxon>
        <taxon>Agaricomycotina</taxon>
        <taxon>Tremellomycetes</taxon>
        <taxon>Tremellales</taxon>
        <taxon>Trimorphomycetaceae</taxon>
        <taxon>Saitozyma</taxon>
    </lineage>
</organism>
<gene>
    <name evidence="2" type="ORF">EHS25_008034</name>
</gene>
<feature type="compositionally biased region" description="Low complexity" evidence="1">
    <location>
        <begin position="257"/>
        <end position="281"/>
    </location>
</feature>